<accession>A0AA36JF46</accession>
<feature type="compositionally biased region" description="Gly residues" evidence="1">
    <location>
        <begin position="13"/>
        <end position="37"/>
    </location>
</feature>
<dbReference type="EMBL" id="CAUJNA010003545">
    <property type="protein sequence ID" value="CAJ1404501.1"/>
    <property type="molecule type" value="Genomic_DNA"/>
</dbReference>
<dbReference type="Proteomes" id="UP001178507">
    <property type="component" value="Unassembled WGS sequence"/>
</dbReference>
<name>A0AA36JF46_9DINO</name>
<proteinExistence type="predicted"/>
<evidence type="ECO:0000313" key="2">
    <source>
        <dbReference type="EMBL" id="CAJ1404501.1"/>
    </source>
</evidence>
<comment type="caution">
    <text evidence="2">The sequence shown here is derived from an EMBL/GenBank/DDBJ whole genome shotgun (WGS) entry which is preliminary data.</text>
</comment>
<feature type="region of interest" description="Disordered" evidence="1">
    <location>
        <begin position="1"/>
        <end position="66"/>
    </location>
</feature>
<keyword evidence="3" id="KW-1185">Reference proteome</keyword>
<dbReference type="AlphaFoldDB" id="A0AA36JF46"/>
<gene>
    <name evidence="2" type="ORF">EVOR1521_LOCUS26928</name>
</gene>
<protein>
    <submittedName>
        <fullName evidence="2">Uncharacterized protein</fullName>
    </submittedName>
</protein>
<evidence type="ECO:0000256" key="1">
    <source>
        <dbReference type="SAM" id="MobiDB-lite"/>
    </source>
</evidence>
<feature type="compositionally biased region" description="Basic and acidic residues" evidence="1">
    <location>
        <begin position="47"/>
        <end position="58"/>
    </location>
</feature>
<evidence type="ECO:0000313" key="3">
    <source>
        <dbReference type="Proteomes" id="UP001178507"/>
    </source>
</evidence>
<sequence>MPHRSQPPVVRRSGGGRQAPGPRAGAGGQVHGRGYAGFGVPPRERHRVSGREAGEHPHQHLRRGQAHRLRACQGARRSLAGVGSCWVLGRNRLRP</sequence>
<reference evidence="2" key="1">
    <citation type="submission" date="2023-08" db="EMBL/GenBank/DDBJ databases">
        <authorList>
            <person name="Chen Y."/>
            <person name="Shah S."/>
            <person name="Dougan E. K."/>
            <person name="Thang M."/>
            <person name="Chan C."/>
        </authorList>
    </citation>
    <scope>NUCLEOTIDE SEQUENCE</scope>
</reference>
<organism evidence="2 3">
    <name type="scientific">Effrenium voratum</name>
    <dbReference type="NCBI Taxonomy" id="2562239"/>
    <lineage>
        <taxon>Eukaryota</taxon>
        <taxon>Sar</taxon>
        <taxon>Alveolata</taxon>
        <taxon>Dinophyceae</taxon>
        <taxon>Suessiales</taxon>
        <taxon>Symbiodiniaceae</taxon>
        <taxon>Effrenium</taxon>
    </lineage>
</organism>